<keyword evidence="3" id="KW-1185">Reference proteome</keyword>
<feature type="region of interest" description="Disordered" evidence="1">
    <location>
        <begin position="104"/>
        <end position="131"/>
    </location>
</feature>
<dbReference type="EMBL" id="JAVYJV010000009">
    <property type="protein sequence ID" value="KAK4362148.1"/>
    <property type="molecule type" value="Genomic_DNA"/>
</dbReference>
<dbReference type="AlphaFoldDB" id="A0AAE1S3N6"/>
<comment type="caution">
    <text evidence="2">The sequence shown here is derived from an EMBL/GenBank/DDBJ whole genome shotgun (WGS) entry which is preliminary data.</text>
</comment>
<evidence type="ECO:0000256" key="1">
    <source>
        <dbReference type="SAM" id="MobiDB-lite"/>
    </source>
</evidence>
<name>A0AAE1S3N6_9SOLA</name>
<gene>
    <name evidence="2" type="ORF">RND71_017389</name>
</gene>
<sequence>MGGAVPLDMREKVTLYPIRLIESIGAYYNPRNAITLFLNVSDLHLLFSYVYDFKFLFGDALQGKELVVSHKLEDLFVSSRGEYETGNLAGGSVGQRIGIRSLQPDLSHRLDPTPARSEPPMVAGDRRWSSG</sequence>
<protein>
    <submittedName>
        <fullName evidence="2">Uncharacterized protein</fullName>
    </submittedName>
</protein>
<evidence type="ECO:0000313" key="3">
    <source>
        <dbReference type="Proteomes" id="UP001291623"/>
    </source>
</evidence>
<dbReference type="Proteomes" id="UP001291623">
    <property type="component" value="Unassembled WGS sequence"/>
</dbReference>
<organism evidence="2 3">
    <name type="scientific">Anisodus tanguticus</name>
    <dbReference type="NCBI Taxonomy" id="243964"/>
    <lineage>
        <taxon>Eukaryota</taxon>
        <taxon>Viridiplantae</taxon>
        <taxon>Streptophyta</taxon>
        <taxon>Embryophyta</taxon>
        <taxon>Tracheophyta</taxon>
        <taxon>Spermatophyta</taxon>
        <taxon>Magnoliopsida</taxon>
        <taxon>eudicotyledons</taxon>
        <taxon>Gunneridae</taxon>
        <taxon>Pentapetalae</taxon>
        <taxon>asterids</taxon>
        <taxon>lamiids</taxon>
        <taxon>Solanales</taxon>
        <taxon>Solanaceae</taxon>
        <taxon>Solanoideae</taxon>
        <taxon>Hyoscyameae</taxon>
        <taxon>Anisodus</taxon>
    </lineage>
</organism>
<proteinExistence type="predicted"/>
<evidence type="ECO:0000313" key="2">
    <source>
        <dbReference type="EMBL" id="KAK4362148.1"/>
    </source>
</evidence>
<reference evidence="2" key="1">
    <citation type="submission" date="2023-12" db="EMBL/GenBank/DDBJ databases">
        <title>Genome assembly of Anisodus tanguticus.</title>
        <authorList>
            <person name="Wang Y.-J."/>
        </authorList>
    </citation>
    <scope>NUCLEOTIDE SEQUENCE</scope>
    <source>
        <strain evidence="2">KB-2021</strain>
        <tissue evidence="2">Leaf</tissue>
    </source>
</reference>
<accession>A0AAE1S3N6</accession>